<dbReference type="SMART" id="SM00248">
    <property type="entry name" value="ANK"/>
    <property type="match status" value="3"/>
</dbReference>
<dbReference type="InterPro" id="IPR036770">
    <property type="entry name" value="Ankyrin_rpt-contain_sf"/>
</dbReference>
<evidence type="ECO:0000313" key="4">
    <source>
        <dbReference type="EMBL" id="EEF44928.1"/>
    </source>
</evidence>
<accession>B9RUE1</accession>
<keyword evidence="2 3" id="KW-0040">ANK repeat</keyword>
<dbReference type="PANTHER" id="PTHR24203">
    <property type="entry name" value="ANKYRIN REPEAT FAMILY PROTEIN"/>
    <property type="match status" value="1"/>
</dbReference>
<dbReference type="STRING" id="3988.B9RUE1"/>
<dbReference type="Pfam" id="PF12796">
    <property type="entry name" value="Ank_2"/>
    <property type="match status" value="1"/>
</dbReference>
<protein>
    <submittedName>
        <fullName evidence="4">Aberrant large forked product, putative</fullName>
    </submittedName>
</protein>
<dbReference type="AlphaFoldDB" id="B9RUE1"/>
<evidence type="ECO:0000256" key="3">
    <source>
        <dbReference type="PROSITE-ProRule" id="PRU00023"/>
    </source>
</evidence>
<proteinExistence type="predicted"/>
<dbReference type="eggNOG" id="KOG0504">
    <property type="taxonomic scope" value="Eukaryota"/>
</dbReference>
<evidence type="ECO:0000313" key="5">
    <source>
        <dbReference type="Proteomes" id="UP000008311"/>
    </source>
</evidence>
<name>B9RUE1_RICCO</name>
<reference evidence="5" key="1">
    <citation type="journal article" date="2010" name="Nat. Biotechnol.">
        <title>Draft genome sequence of the oilseed species Ricinus communis.</title>
        <authorList>
            <person name="Chan A.P."/>
            <person name="Crabtree J."/>
            <person name="Zhao Q."/>
            <person name="Lorenzi H."/>
            <person name="Orvis J."/>
            <person name="Puiu D."/>
            <person name="Melake-Berhan A."/>
            <person name="Jones K.M."/>
            <person name="Redman J."/>
            <person name="Chen G."/>
            <person name="Cahoon E.B."/>
            <person name="Gedil M."/>
            <person name="Stanke M."/>
            <person name="Haas B.J."/>
            <person name="Wortman J.R."/>
            <person name="Fraser-Liggett C.M."/>
            <person name="Ravel J."/>
            <person name="Rabinowicz P.D."/>
        </authorList>
    </citation>
    <scope>NUCLEOTIDE SEQUENCE [LARGE SCALE GENOMIC DNA]</scope>
    <source>
        <strain evidence="5">cv. Hale</strain>
    </source>
</reference>
<dbReference type="InParanoid" id="B9RUE1"/>
<sequence>MTIVAVIMMKKLKNWMTWIMRVIGRKKHILNLLLGIIDNSTSNNYEDEDSEEDTYVASTITTTVVSEAYTSIIQAKWKPLQTLALSGQIRFMDKLLADGLNIDSGDKDGLTALQLAIVGKEEAAISHLLRKGANPHVKGDGASSLHYAVQIGALQTVKLLIKYNVEDNE</sequence>
<dbReference type="SUPFAM" id="SSF48403">
    <property type="entry name" value="Ankyrin repeat"/>
    <property type="match status" value="1"/>
</dbReference>
<dbReference type="InterPro" id="IPR002110">
    <property type="entry name" value="Ankyrin_rpt"/>
</dbReference>
<dbReference type="Gene3D" id="1.25.40.20">
    <property type="entry name" value="Ankyrin repeat-containing domain"/>
    <property type="match status" value="1"/>
</dbReference>
<dbReference type="PANTHER" id="PTHR24203:SF76">
    <property type="entry name" value="ANKYRIN REPEAT DOMAIN-CONTAINING PROTEIN EMB506, CHLOROPLASTIC"/>
    <property type="match status" value="1"/>
</dbReference>
<gene>
    <name evidence="4" type="ORF">RCOM_0851940</name>
</gene>
<keyword evidence="1" id="KW-0677">Repeat</keyword>
<organism evidence="4 5">
    <name type="scientific">Ricinus communis</name>
    <name type="common">Castor bean</name>
    <dbReference type="NCBI Taxonomy" id="3988"/>
    <lineage>
        <taxon>Eukaryota</taxon>
        <taxon>Viridiplantae</taxon>
        <taxon>Streptophyta</taxon>
        <taxon>Embryophyta</taxon>
        <taxon>Tracheophyta</taxon>
        <taxon>Spermatophyta</taxon>
        <taxon>Magnoliopsida</taxon>
        <taxon>eudicotyledons</taxon>
        <taxon>Gunneridae</taxon>
        <taxon>Pentapetalae</taxon>
        <taxon>rosids</taxon>
        <taxon>fabids</taxon>
        <taxon>Malpighiales</taxon>
        <taxon>Euphorbiaceae</taxon>
        <taxon>Acalyphoideae</taxon>
        <taxon>Acalypheae</taxon>
        <taxon>Ricinus</taxon>
    </lineage>
</organism>
<dbReference type="PROSITE" id="PS50297">
    <property type="entry name" value="ANK_REP_REGION"/>
    <property type="match status" value="1"/>
</dbReference>
<keyword evidence="5" id="KW-1185">Reference proteome</keyword>
<feature type="repeat" description="ANK" evidence="3">
    <location>
        <begin position="108"/>
        <end position="140"/>
    </location>
</feature>
<evidence type="ECO:0000256" key="2">
    <source>
        <dbReference type="ARBA" id="ARBA00023043"/>
    </source>
</evidence>
<dbReference type="EMBL" id="EQ973817">
    <property type="protein sequence ID" value="EEF44928.1"/>
    <property type="molecule type" value="Genomic_DNA"/>
</dbReference>
<dbReference type="PROSITE" id="PS50088">
    <property type="entry name" value="ANK_REPEAT"/>
    <property type="match status" value="2"/>
</dbReference>
<feature type="repeat" description="ANK" evidence="3">
    <location>
        <begin position="140"/>
        <end position="169"/>
    </location>
</feature>
<evidence type="ECO:0000256" key="1">
    <source>
        <dbReference type="ARBA" id="ARBA00022737"/>
    </source>
</evidence>
<dbReference type="Proteomes" id="UP000008311">
    <property type="component" value="Unassembled WGS sequence"/>
</dbReference>